<dbReference type="Gene3D" id="2.30.30.30">
    <property type="match status" value="1"/>
</dbReference>
<reference evidence="17" key="7">
    <citation type="submission" date="2020-05" db="EMBL/GenBank/DDBJ databases">
        <authorList>
            <person name="Brown S."/>
            <person name="Huntemann M."/>
            <person name="Clum A."/>
            <person name="Spunde A."/>
            <person name="Palaniappan K."/>
            <person name="Ritter S."/>
            <person name="Mikhailova N."/>
            <person name="Chen I.-M."/>
            <person name="Stamatis D."/>
            <person name="Reddy T."/>
            <person name="O'Malley R."/>
            <person name="Daum C."/>
            <person name="Shapiro N."/>
            <person name="Ivanova N."/>
            <person name="Kyrpides N."/>
            <person name="Woyke T."/>
        </authorList>
    </citation>
    <scope>NUCLEOTIDE SEQUENCE</scope>
    <source>
        <strain evidence="17">DJ080</strain>
    </source>
</reference>
<comment type="function">
    <text evidence="7 8">Involved in peptide bond synthesis. Stimulates efficient translation and peptide-bond synthesis on native or reconstituted 70S ribosomes in vitro. Probably functions indirectly by altering the affinity of the ribosome for aminoacyl-tRNA, thus increasing their reactivity as acceptors for peptidyl transferase.</text>
</comment>
<dbReference type="EMBL" id="CP010086">
    <property type="protein sequence ID" value="AJG98430.1"/>
    <property type="molecule type" value="Genomic_DNA"/>
</dbReference>
<dbReference type="EMBL" id="JABAGV010000011">
    <property type="protein sequence ID" value="MBC2474273.1"/>
    <property type="molecule type" value="Genomic_DNA"/>
</dbReference>
<organism evidence="13 22">
    <name type="scientific">Clostridium beijerinckii</name>
    <name type="common">Clostridium MP</name>
    <dbReference type="NCBI Taxonomy" id="1520"/>
    <lineage>
        <taxon>Bacteria</taxon>
        <taxon>Bacillati</taxon>
        <taxon>Bacillota</taxon>
        <taxon>Clostridia</taxon>
        <taxon>Eubacteriales</taxon>
        <taxon>Clostridiaceae</taxon>
        <taxon>Clostridium</taxon>
    </lineage>
</organism>
<dbReference type="Proteomes" id="UP001193748">
    <property type="component" value="Unassembled WGS sequence"/>
</dbReference>
<dbReference type="InterPro" id="IPR013852">
    <property type="entry name" value="Transl_elong_P/YeiP_CS"/>
</dbReference>
<evidence type="ECO:0000313" key="22">
    <source>
        <dbReference type="Proteomes" id="UP000031866"/>
    </source>
</evidence>
<dbReference type="NCBIfam" id="NF001810">
    <property type="entry name" value="PRK00529.1"/>
    <property type="match status" value="1"/>
</dbReference>
<reference evidence="19" key="8">
    <citation type="submission" date="2020-06" db="EMBL/GenBank/DDBJ databases">
        <title>Genomic insights into acetone-butanol-ethanol (ABE) fermentation by sequencing solventogenic clostridia strains.</title>
        <authorList>
            <person name="Brown S."/>
        </authorList>
    </citation>
    <scope>NUCLEOTIDE SEQUENCE</scope>
    <source>
        <strain evidence="19">DJ123</strain>
        <strain evidence="18">DJ126</strain>
    </source>
</reference>
<evidence type="ECO:0000256" key="7">
    <source>
        <dbReference type="ARBA" id="ARBA00025469"/>
    </source>
</evidence>
<dbReference type="InterPro" id="IPR011768">
    <property type="entry name" value="Transl_elongation_fac_P"/>
</dbReference>
<dbReference type="GO" id="GO:0005829">
    <property type="term" value="C:cytosol"/>
    <property type="evidence" value="ECO:0007669"/>
    <property type="project" value="UniProtKB-ARBA"/>
</dbReference>
<keyword evidence="5 8" id="KW-0251">Elongation factor</keyword>
<gene>
    <name evidence="8 14" type="primary">efp</name>
    <name evidence="17" type="ORF">B0H41_002264</name>
    <name evidence="19" type="ORF">BCD95_004055</name>
    <name evidence="21" type="ORF">CBEIBR21_08405</name>
    <name evidence="20" type="ORF">CLBCK_07390</name>
    <name evidence="18" type="ORF">DFH45_000298</name>
    <name evidence="16" type="ORF">HF849_04580</name>
    <name evidence="14" type="ORF">HGI39_06025</name>
    <name evidence="15" type="ORF">IS491_23250</name>
    <name evidence="13" type="ORF">LF65_01829</name>
</gene>
<dbReference type="GO" id="GO:0043043">
    <property type="term" value="P:peptide biosynthetic process"/>
    <property type="evidence" value="ECO:0007669"/>
    <property type="project" value="InterPro"/>
</dbReference>
<dbReference type="RefSeq" id="WP_023974718.1">
    <property type="nucleotide sequence ID" value="NZ_CP010086.2"/>
</dbReference>
<dbReference type="InterPro" id="IPR001059">
    <property type="entry name" value="Transl_elong_P/YeiP_cen"/>
</dbReference>
<dbReference type="SUPFAM" id="SSF50249">
    <property type="entry name" value="Nucleic acid-binding proteins"/>
    <property type="match status" value="2"/>
</dbReference>
<evidence type="ECO:0000313" key="24">
    <source>
        <dbReference type="Proteomes" id="UP000190973"/>
    </source>
</evidence>
<dbReference type="Proteomes" id="UP000821656">
    <property type="component" value="Unassembled WGS sequence"/>
</dbReference>
<dbReference type="EMBL" id="JABTDW010000001">
    <property type="protein sequence ID" value="NSB15796.1"/>
    <property type="molecule type" value="Genomic_DNA"/>
</dbReference>
<dbReference type="EMBL" id="JABSWW010000001">
    <property type="protein sequence ID" value="NRT88585.1"/>
    <property type="molecule type" value="Genomic_DNA"/>
</dbReference>
<dbReference type="Pfam" id="PF09285">
    <property type="entry name" value="Elong-fact-P_C"/>
    <property type="match status" value="1"/>
</dbReference>
<reference evidence="22" key="1">
    <citation type="submission" date="2014-12" db="EMBL/GenBank/DDBJ databases">
        <title>Genome sequence of Clostridium beijerinckii strain 59B.</title>
        <authorList>
            <person name="Little G.T."/>
            <person name="Minton N.P."/>
        </authorList>
    </citation>
    <scope>NUCLEOTIDE SEQUENCE [LARGE SCALE GENOMIC DNA]</scope>
    <source>
        <strain evidence="22">59B</strain>
    </source>
</reference>
<reference evidence="21 23" key="4">
    <citation type="submission" date="2017-02" db="EMBL/GenBank/DDBJ databases">
        <title>Genome sequence of Clostridium beijerinckii Br21.</title>
        <authorList>
            <person name="Fonseca B.C."/>
            <person name="Guazzaroni M.E."/>
            <person name="Riano-Pachon D.M."/>
            <person name="Reginatto V."/>
        </authorList>
    </citation>
    <scope>NUCLEOTIDE SEQUENCE [LARGE SCALE GENOMIC DNA]</scope>
    <source>
        <strain evidence="21 23">Br21</strain>
    </source>
</reference>
<reference evidence="15" key="9">
    <citation type="submission" date="2020-11" db="EMBL/GenBank/DDBJ databases">
        <authorList>
            <person name="Thieme N."/>
            <person name="Liebl W."/>
            <person name="Zverlov V."/>
        </authorList>
    </citation>
    <scope>NUCLEOTIDE SEQUENCE</scope>
    <source>
        <strain evidence="15">NT08</strain>
    </source>
</reference>
<dbReference type="FunFam" id="2.30.30.30:FF:000003">
    <property type="entry name" value="Elongation factor P"/>
    <property type="match status" value="1"/>
</dbReference>
<reference evidence="14" key="10">
    <citation type="journal article" date="2022" name="Nat. Biotechnol.">
        <title>Carbon-negative production of acetone and isopropanol by gas fermentation at industrial pilot scale.</title>
        <authorList>
            <person name="Liew F.E."/>
            <person name="Nogle R."/>
            <person name="Abdalla T."/>
            <person name="Rasor B.J."/>
            <person name="Canter C."/>
            <person name="Jensen R.O."/>
            <person name="Wang L."/>
            <person name="Strutz J."/>
            <person name="Chirania P."/>
            <person name="De Tissera S."/>
            <person name="Mueller A.P."/>
            <person name="Ruan Z."/>
            <person name="Gao A."/>
            <person name="Tran L."/>
            <person name="Engle N.L."/>
            <person name="Bromley J.C."/>
            <person name="Daniell J."/>
            <person name="Conrado R."/>
            <person name="Tschaplinski T.J."/>
            <person name="Giannone R.J."/>
            <person name="Hettich R.L."/>
            <person name="Karim A.S."/>
            <person name="Simpson S.D."/>
            <person name="Brown S.D."/>
            <person name="Leang C."/>
            <person name="Jewett M.C."/>
            <person name="Kopke M."/>
        </authorList>
    </citation>
    <scope>NUCLEOTIDE SEQUENCE</scope>
    <source>
        <strain evidence="14">DJ015</strain>
        <strain evidence="17">DJ080</strain>
    </source>
</reference>
<comment type="similarity">
    <text evidence="3 8 10">Belongs to the elongation factor P family.</text>
</comment>
<dbReference type="Pfam" id="PF08207">
    <property type="entry name" value="EFP_N"/>
    <property type="match status" value="1"/>
</dbReference>
<comment type="pathway">
    <text evidence="2 8">Protein biosynthesis; polypeptide chain elongation.</text>
</comment>
<dbReference type="Gene3D" id="2.40.50.140">
    <property type="entry name" value="Nucleic acid-binding proteins"/>
    <property type="match status" value="2"/>
</dbReference>
<dbReference type="InterPro" id="IPR012340">
    <property type="entry name" value="NA-bd_OB-fold"/>
</dbReference>
<keyword evidence="4 8" id="KW-0963">Cytoplasm</keyword>
<dbReference type="FunFam" id="2.40.50.140:FF:000004">
    <property type="entry name" value="Elongation factor P"/>
    <property type="match status" value="1"/>
</dbReference>
<dbReference type="CDD" id="cd04470">
    <property type="entry name" value="S1_EF-P_repeat_1"/>
    <property type="match status" value="1"/>
</dbReference>
<evidence type="ECO:0000256" key="5">
    <source>
        <dbReference type="ARBA" id="ARBA00022768"/>
    </source>
</evidence>
<dbReference type="EMBL" id="JABAGD010000005">
    <property type="protein sequence ID" value="NMF04036.1"/>
    <property type="molecule type" value="Genomic_DNA"/>
</dbReference>
<evidence type="ECO:0000313" key="16">
    <source>
        <dbReference type="EMBL" id="NMF04036.1"/>
    </source>
</evidence>
<evidence type="ECO:0000256" key="3">
    <source>
        <dbReference type="ARBA" id="ARBA00009479"/>
    </source>
</evidence>
<accession>A0A0B5QBU9</accession>
<evidence type="ECO:0000313" key="14">
    <source>
        <dbReference type="EMBL" id="MBC2474273.1"/>
    </source>
</evidence>
<dbReference type="SUPFAM" id="SSF50104">
    <property type="entry name" value="Translation proteins SH3-like domain"/>
    <property type="match status" value="1"/>
</dbReference>
<reference evidence="14" key="5">
    <citation type="submission" date="2020-04" db="EMBL/GenBank/DDBJ databases">
        <authorList>
            <person name="Brown S."/>
        </authorList>
    </citation>
    <scope>NUCLEOTIDE SEQUENCE</scope>
    <source>
        <strain evidence="14">DJ015</strain>
    </source>
</reference>
<dbReference type="STRING" id="1520.LF65_01829"/>
<dbReference type="Proteomes" id="UP000031866">
    <property type="component" value="Chromosome"/>
</dbReference>
<dbReference type="FunFam" id="2.40.50.140:FF:000009">
    <property type="entry name" value="Elongation factor P"/>
    <property type="match status" value="1"/>
</dbReference>
<dbReference type="InterPro" id="IPR015365">
    <property type="entry name" value="Elong-fact-P_C"/>
</dbReference>
<dbReference type="PIRSF" id="PIRSF005901">
    <property type="entry name" value="EF-P"/>
    <property type="match status" value="1"/>
</dbReference>
<evidence type="ECO:0000256" key="1">
    <source>
        <dbReference type="ARBA" id="ARBA00004496"/>
    </source>
</evidence>
<dbReference type="Proteomes" id="UP000190959">
    <property type="component" value="Unassembled WGS sequence"/>
</dbReference>
<reference evidence="20 24" key="3">
    <citation type="submission" date="2016-05" db="EMBL/GenBank/DDBJ databases">
        <title>Microbial solvent formation.</title>
        <authorList>
            <person name="Poehlein A."/>
            <person name="Montoya Solano J.D."/>
            <person name="Flitsch S."/>
            <person name="Krabben P."/>
            <person name="Duerre P."/>
            <person name="Daniel R."/>
        </authorList>
    </citation>
    <scope>NUCLEOTIDE SEQUENCE [LARGE SCALE GENOMIC DNA]</scope>
    <source>
        <strain evidence="20 24">DSM 53</strain>
    </source>
</reference>
<dbReference type="EMBL" id="MWMH01000002">
    <property type="protein sequence ID" value="OOP74497.1"/>
    <property type="molecule type" value="Genomic_DNA"/>
</dbReference>
<evidence type="ECO:0000256" key="2">
    <source>
        <dbReference type="ARBA" id="ARBA00004815"/>
    </source>
</evidence>
<dbReference type="NCBIfam" id="TIGR00038">
    <property type="entry name" value="efp"/>
    <property type="match status" value="1"/>
</dbReference>
<evidence type="ECO:0000313" key="13">
    <source>
        <dbReference type="EMBL" id="AJG98430.1"/>
    </source>
</evidence>
<evidence type="ECO:0000313" key="17">
    <source>
        <dbReference type="EMBL" id="NRT88585.1"/>
    </source>
</evidence>
<dbReference type="InterPro" id="IPR014722">
    <property type="entry name" value="Rib_uL2_dom2"/>
</dbReference>
<evidence type="ECO:0000256" key="8">
    <source>
        <dbReference type="HAMAP-Rule" id="MF_00141"/>
    </source>
</evidence>
<evidence type="ECO:0000256" key="10">
    <source>
        <dbReference type="RuleBase" id="RU004389"/>
    </source>
</evidence>
<reference evidence="13" key="2">
    <citation type="submission" date="2016-02" db="EMBL/GenBank/DDBJ databases">
        <title>Genome sequence of Clostridium beijerinckii strain 59B.</title>
        <authorList>
            <person name="Little G.T."/>
            <person name="Minton N.P."/>
        </authorList>
    </citation>
    <scope>NUCLEOTIDE SEQUENCE</scope>
    <source>
        <strain evidence="13">NCIMB 14988</strain>
    </source>
</reference>
<evidence type="ECO:0000256" key="6">
    <source>
        <dbReference type="ARBA" id="ARBA00022917"/>
    </source>
</evidence>
<evidence type="ECO:0000313" key="19">
    <source>
        <dbReference type="EMBL" id="NSB15796.1"/>
    </source>
</evidence>
<feature type="domain" description="Elongation factor P C-terminal" evidence="11">
    <location>
        <begin position="129"/>
        <end position="184"/>
    </location>
</feature>
<dbReference type="HAMAP" id="MF_00141">
    <property type="entry name" value="EF_P"/>
    <property type="match status" value="1"/>
</dbReference>
<dbReference type="InterPro" id="IPR013185">
    <property type="entry name" value="Transl_elong_KOW-like"/>
</dbReference>
<evidence type="ECO:0000313" key="25">
    <source>
        <dbReference type="Proteomes" id="UP000587880"/>
    </source>
</evidence>
<dbReference type="PROSITE" id="PS01275">
    <property type="entry name" value="EFP"/>
    <property type="match status" value="1"/>
</dbReference>
<dbReference type="AlphaFoldDB" id="A0A0B5QBU9"/>
<dbReference type="InterPro" id="IPR020599">
    <property type="entry name" value="Transl_elong_fac_P/YeiP"/>
</dbReference>
<dbReference type="GO" id="GO:0003746">
    <property type="term" value="F:translation elongation factor activity"/>
    <property type="evidence" value="ECO:0007669"/>
    <property type="project" value="UniProtKB-UniRule"/>
</dbReference>
<dbReference type="Proteomes" id="UP000631418">
    <property type="component" value="Unassembled WGS sequence"/>
</dbReference>
<evidence type="ECO:0000259" key="11">
    <source>
        <dbReference type="SMART" id="SM00841"/>
    </source>
</evidence>
<name>A0A0B5QBU9_CLOBE</name>
<dbReference type="KEGG" id="cbei:LF65_01829"/>
<dbReference type="EMBL" id="JADOEF010000001">
    <property type="protein sequence ID" value="MBF7811532.1"/>
    <property type="molecule type" value="Genomic_DNA"/>
</dbReference>
<dbReference type="SMART" id="SM00841">
    <property type="entry name" value="Elong-fact-P_C"/>
    <property type="match status" value="1"/>
</dbReference>
<sequence length="185" mass="20834">MITAGDIRKGTTFELDGQVFTVVEFLHVKPGKGAAFVRTKLRNVISGGVTDTTFNPTTKLQEAVIERKEMQYLYSDGELYYFMDQETYEQIPLNYEKVEDAIRFLKENMFATIKFFKGDAFSVEAPNFVELLITQSEPGVKGNTATNAMKPATLETGAIVNVPMFVNEGDVIRVDTRTGEYMERV</sequence>
<dbReference type="EMBL" id="JABSXK010000001">
    <property type="protein sequence ID" value="NRV07335.1"/>
    <property type="molecule type" value="Genomic_DNA"/>
</dbReference>
<comment type="subcellular location">
    <subcellularLocation>
        <location evidence="1 8">Cytoplasm</location>
    </subcellularLocation>
</comment>
<evidence type="ECO:0000313" key="20">
    <source>
        <dbReference type="EMBL" id="OOM63927.1"/>
    </source>
</evidence>
<dbReference type="EMBL" id="LZZI01000008">
    <property type="protein sequence ID" value="OOM63927.1"/>
    <property type="molecule type" value="Genomic_DNA"/>
</dbReference>
<evidence type="ECO:0000256" key="4">
    <source>
        <dbReference type="ARBA" id="ARBA00022490"/>
    </source>
</evidence>
<dbReference type="Pfam" id="PF01132">
    <property type="entry name" value="EFP"/>
    <property type="match status" value="1"/>
</dbReference>
<dbReference type="Proteomes" id="UP001194098">
    <property type="component" value="Unassembled WGS sequence"/>
</dbReference>
<dbReference type="OrthoDB" id="9801844at2"/>
<feature type="domain" description="Translation elongation factor P/YeiP central" evidence="12">
    <location>
        <begin position="67"/>
        <end position="121"/>
    </location>
</feature>
<evidence type="ECO:0000256" key="9">
    <source>
        <dbReference type="NCBIfam" id="TIGR00038"/>
    </source>
</evidence>
<dbReference type="SMART" id="SM01185">
    <property type="entry name" value="EFP"/>
    <property type="match status" value="1"/>
</dbReference>
<dbReference type="PANTHER" id="PTHR30053">
    <property type="entry name" value="ELONGATION FACTOR P"/>
    <property type="match status" value="1"/>
</dbReference>
<keyword evidence="6 8" id="KW-0648">Protein biosynthesis</keyword>
<dbReference type="PANTHER" id="PTHR30053:SF12">
    <property type="entry name" value="ELONGATION FACTOR P (EF-P) FAMILY PROTEIN"/>
    <property type="match status" value="1"/>
</dbReference>
<dbReference type="UniPathway" id="UPA00345"/>
<evidence type="ECO:0000313" key="18">
    <source>
        <dbReference type="EMBL" id="NRV07335.1"/>
    </source>
</evidence>
<evidence type="ECO:0000313" key="21">
    <source>
        <dbReference type="EMBL" id="OOP74497.1"/>
    </source>
</evidence>
<protein>
    <recommendedName>
        <fullName evidence="8 9">Elongation factor P</fullName>
        <shortName evidence="8">EF-P</shortName>
    </recommendedName>
</protein>
<dbReference type="Proteomes" id="UP000190973">
    <property type="component" value="Unassembled WGS sequence"/>
</dbReference>
<reference evidence="16 25" key="6">
    <citation type="submission" date="2020-04" db="EMBL/GenBank/DDBJ databases">
        <authorList>
            <person name="Hitch T.C.A."/>
            <person name="Wylensek D."/>
            <person name="Clavel T."/>
        </authorList>
    </citation>
    <scope>NUCLEOTIDE SEQUENCE [LARGE SCALE GENOMIC DNA]</scope>
    <source>
        <strain evidence="16 25">WB01_NA02</strain>
    </source>
</reference>
<dbReference type="InterPro" id="IPR008991">
    <property type="entry name" value="Translation_prot_SH3-like_sf"/>
</dbReference>
<evidence type="ECO:0000259" key="12">
    <source>
        <dbReference type="SMART" id="SM01185"/>
    </source>
</evidence>
<dbReference type="Proteomes" id="UP000587880">
    <property type="component" value="Unassembled WGS sequence"/>
</dbReference>
<evidence type="ECO:0000313" key="15">
    <source>
        <dbReference type="EMBL" id="MBF7811532.1"/>
    </source>
</evidence>
<dbReference type="Proteomes" id="UP000822184">
    <property type="component" value="Unassembled WGS sequence"/>
</dbReference>
<evidence type="ECO:0000313" key="23">
    <source>
        <dbReference type="Proteomes" id="UP000190959"/>
    </source>
</evidence>
<proteinExistence type="inferred from homology"/>
<dbReference type="CDD" id="cd05794">
    <property type="entry name" value="S1_EF-P_repeat_2"/>
    <property type="match status" value="1"/>
</dbReference>